<organism evidence="9 10">
    <name type="scientific">Chryseosolibacter histidini</name>
    <dbReference type="NCBI Taxonomy" id="2782349"/>
    <lineage>
        <taxon>Bacteria</taxon>
        <taxon>Pseudomonadati</taxon>
        <taxon>Bacteroidota</taxon>
        <taxon>Cytophagia</taxon>
        <taxon>Cytophagales</taxon>
        <taxon>Chryseotaleaceae</taxon>
        <taxon>Chryseosolibacter</taxon>
    </lineage>
</organism>
<comment type="caution">
    <text evidence="9">The sequence shown here is derived from an EMBL/GenBank/DDBJ whole genome shotgun (WGS) entry which is preliminary data.</text>
</comment>
<dbReference type="Pfam" id="PF00572">
    <property type="entry name" value="Ribosomal_L13"/>
    <property type="match status" value="1"/>
</dbReference>
<dbReference type="PANTHER" id="PTHR11545">
    <property type="entry name" value="RIBOSOMAL PROTEIN L13"/>
    <property type="match status" value="1"/>
</dbReference>
<dbReference type="RefSeq" id="WP_254164154.1">
    <property type="nucleotide sequence ID" value="NZ_JAHESF010000013.1"/>
</dbReference>
<dbReference type="HAMAP" id="MF_01366">
    <property type="entry name" value="Ribosomal_uL13"/>
    <property type="match status" value="1"/>
</dbReference>
<dbReference type="GO" id="GO:0006412">
    <property type="term" value="P:translation"/>
    <property type="evidence" value="ECO:0007669"/>
    <property type="project" value="UniProtKB-UniRule"/>
</dbReference>
<evidence type="ECO:0000256" key="2">
    <source>
        <dbReference type="ARBA" id="ARBA00011838"/>
    </source>
</evidence>
<dbReference type="InterPro" id="IPR023563">
    <property type="entry name" value="Ribosomal_uL13_CS"/>
</dbReference>
<comment type="similarity">
    <text evidence="1 6 7">Belongs to the universal ribosomal protein uL13 family.</text>
</comment>
<keyword evidence="4 6" id="KW-0687">Ribonucleoprotein</keyword>
<sequence length="147" mass="16666">MDHNSYKTTYATKATVEKGWVIVDANAQVLGRVASQVAKVIRGKHKTSYSPHVDCGDHVIVINAEKVRMTGKKWTDRVIFTHSGYPGGQREHTPTLIRSKHPERLIEHAVRGMLPKNRLGRELFRSLHVYAGAEHPHQAQQPKELKF</sequence>
<evidence type="ECO:0000256" key="7">
    <source>
        <dbReference type="RuleBase" id="RU003877"/>
    </source>
</evidence>
<dbReference type="AlphaFoldDB" id="A0AAP2DL43"/>
<dbReference type="PANTHER" id="PTHR11545:SF2">
    <property type="entry name" value="LARGE RIBOSOMAL SUBUNIT PROTEIN UL13M"/>
    <property type="match status" value="1"/>
</dbReference>
<dbReference type="FunFam" id="3.90.1180.10:FF:000001">
    <property type="entry name" value="50S ribosomal protein L13"/>
    <property type="match status" value="1"/>
</dbReference>
<dbReference type="PIRSF" id="PIRSF002181">
    <property type="entry name" value="Ribosomal_L13"/>
    <property type="match status" value="1"/>
</dbReference>
<keyword evidence="10" id="KW-1185">Reference proteome</keyword>
<evidence type="ECO:0000256" key="4">
    <source>
        <dbReference type="ARBA" id="ARBA00023274"/>
    </source>
</evidence>
<accession>A0AAP2DL43</accession>
<comment type="function">
    <text evidence="6 8">This protein is one of the early assembly proteins of the 50S ribosomal subunit, although it is not seen to bind rRNA by itself. It is important during the early stages of 50S assembly.</text>
</comment>
<evidence type="ECO:0000313" key="9">
    <source>
        <dbReference type="EMBL" id="MBT1698216.1"/>
    </source>
</evidence>
<dbReference type="InterPro" id="IPR005822">
    <property type="entry name" value="Ribosomal_uL13"/>
</dbReference>
<keyword evidence="3 6" id="KW-0689">Ribosomal protein</keyword>
<evidence type="ECO:0000256" key="1">
    <source>
        <dbReference type="ARBA" id="ARBA00006227"/>
    </source>
</evidence>
<dbReference type="CDD" id="cd00392">
    <property type="entry name" value="Ribosomal_L13"/>
    <property type="match status" value="1"/>
</dbReference>
<dbReference type="InterPro" id="IPR036899">
    <property type="entry name" value="Ribosomal_uL13_sf"/>
</dbReference>
<dbReference type="SUPFAM" id="SSF52161">
    <property type="entry name" value="Ribosomal protein L13"/>
    <property type="match status" value="1"/>
</dbReference>
<dbReference type="Gene3D" id="3.90.1180.10">
    <property type="entry name" value="Ribosomal protein L13"/>
    <property type="match status" value="1"/>
</dbReference>
<dbReference type="GO" id="GO:0022625">
    <property type="term" value="C:cytosolic large ribosomal subunit"/>
    <property type="evidence" value="ECO:0007669"/>
    <property type="project" value="TreeGrafter"/>
</dbReference>
<dbReference type="NCBIfam" id="TIGR01066">
    <property type="entry name" value="rplM_bact"/>
    <property type="match status" value="1"/>
</dbReference>
<comment type="subunit">
    <text evidence="2 6">Part of the 50S ribosomal subunit.</text>
</comment>
<dbReference type="InterPro" id="IPR005823">
    <property type="entry name" value="Ribosomal_uL13_bac-type"/>
</dbReference>
<evidence type="ECO:0000256" key="3">
    <source>
        <dbReference type="ARBA" id="ARBA00022980"/>
    </source>
</evidence>
<name>A0AAP2DL43_9BACT</name>
<dbReference type="GO" id="GO:0003729">
    <property type="term" value="F:mRNA binding"/>
    <property type="evidence" value="ECO:0007669"/>
    <property type="project" value="TreeGrafter"/>
</dbReference>
<evidence type="ECO:0000256" key="8">
    <source>
        <dbReference type="RuleBase" id="RU003878"/>
    </source>
</evidence>
<dbReference type="Proteomes" id="UP001319200">
    <property type="component" value="Unassembled WGS sequence"/>
</dbReference>
<gene>
    <name evidence="6 8 9" type="primary">rplM</name>
    <name evidence="9" type="ORF">KK083_15090</name>
</gene>
<reference evidence="9 10" key="1">
    <citation type="submission" date="2021-05" db="EMBL/GenBank/DDBJ databases">
        <title>A Polyphasic approach of four new species of the genus Ohtaekwangia: Ohtaekwangia histidinii sp. nov., Ohtaekwangia cretensis sp. nov., Ohtaekwangia indiensis sp. nov., Ohtaekwangia reichenbachii sp. nov. from diverse environment.</title>
        <authorList>
            <person name="Octaviana S."/>
        </authorList>
    </citation>
    <scope>NUCLEOTIDE SEQUENCE [LARGE SCALE GENOMIC DNA]</scope>
    <source>
        <strain evidence="9 10">PWU4</strain>
    </source>
</reference>
<evidence type="ECO:0000256" key="6">
    <source>
        <dbReference type="HAMAP-Rule" id="MF_01366"/>
    </source>
</evidence>
<dbReference type="EMBL" id="JAHESF010000013">
    <property type="protein sequence ID" value="MBT1698216.1"/>
    <property type="molecule type" value="Genomic_DNA"/>
</dbReference>
<protein>
    <recommendedName>
        <fullName evidence="5 6">Large ribosomal subunit protein uL13</fullName>
    </recommendedName>
</protein>
<evidence type="ECO:0000256" key="5">
    <source>
        <dbReference type="ARBA" id="ARBA00035201"/>
    </source>
</evidence>
<proteinExistence type="inferred from homology"/>
<dbReference type="PROSITE" id="PS00783">
    <property type="entry name" value="RIBOSOMAL_L13"/>
    <property type="match status" value="1"/>
</dbReference>
<dbReference type="GO" id="GO:0017148">
    <property type="term" value="P:negative regulation of translation"/>
    <property type="evidence" value="ECO:0007669"/>
    <property type="project" value="TreeGrafter"/>
</dbReference>
<dbReference type="GO" id="GO:0003735">
    <property type="term" value="F:structural constituent of ribosome"/>
    <property type="evidence" value="ECO:0007669"/>
    <property type="project" value="InterPro"/>
</dbReference>
<evidence type="ECO:0000313" key="10">
    <source>
        <dbReference type="Proteomes" id="UP001319200"/>
    </source>
</evidence>